<dbReference type="SMART" id="SM00271">
    <property type="entry name" value="DnaJ"/>
    <property type="match status" value="1"/>
</dbReference>
<dbReference type="InterPro" id="IPR018253">
    <property type="entry name" value="DnaJ_domain_CS"/>
</dbReference>
<dbReference type="OrthoDB" id="9779889at2"/>
<dbReference type="GO" id="GO:0005737">
    <property type="term" value="C:cytoplasm"/>
    <property type="evidence" value="ECO:0007669"/>
    <property type="project" value="TreeGrafter"/>
</dbReference>
<evidence type="ECO:0000313" key="3">
    <source>
        <dbReference type="EMBL" id="SHL33613.1"/>
    </source>
</evidence>
<feature type="domain" description="J" evidence="2">
    <location>
        <begin position="4"/>
        <end position="69"/>
    </location>
</feature>
<dbReference type="Gene3D" id="2.60.260.20">
    <property type="entry name" value="Urease metallochaperone UreE, N-terminal domain"/>
    <property type="match status" value="2"/>
</dbReference>
<dbReference type="InterPro" id="IPR001623">
    <property type="entry name" value="DnaJ_domain"/>
</dbReference>
<dbReference type="SUPFAM" id="SSF46565">
    <property type="entry name" value="Chaperone J-domain"/>
    <property type="match status" value="1"/>
</dbReference>
<dbReference type="RefSeq" id="WP_073033775.1">
    <property type="nucleotide sequence ID" value="NZ_BMLR01000002.1"/>
</dbReference>
<dbReference type="Gene3D" id="1.10.287.110">
    <property type="entry name" value="DnaJ domain"/>
    <property type="match status" value="1"/>
</dbReference>
<dbReference type="InterPro" id="IPR008971">
    <property type="entry name" value="HSP40/DnaJ_pept-bd"/>
</dbReference>
<dbReference type="Pfam" id="PF01556">
    <property type="entry name" value="DnaJ_C"/>
    <property type="match status" value="1"/>
</dbReference>
<dbReference type="AlphaFoldDB" id="A0A1M6ZTH5"/>
<dbReference type="PANTHER" id="PTHR43096">
    <property type="entry name" value="DNAJ HOMOLOG 1, MITOCHONDRIAL-RELATED"/>
    <property type="match status" value="1"/>
</dbReference>
<dbReference type="InterPro" id="IPR002939">
    <property type="entry name" value="DnaJ_C"/>
</dbReference>
<organism evidence="3 4">
    <name type="scientific">Roseovarius pacificus</name>
    <dbReference type="NCBI Taxonomy" id="337701"/>
    <lineage>
        <taxon>Bacteria</taxon>
        <taxon>Pseudomonadati</taxon>
        <taxon>Pseudomonadota</taxon>
        <taxon>Alphaproteobacteria</taxon>
        <taxon>Rhodobacterales</taxon>
        <taxon>Roseobacteraceae</taxon>
        <taxon>Roseovarius</taxon>
    </lineage>
</organism>
<sequence length="315" mass="34669">MNTDPYEILGVPKAATQDEIKKAYRKLAKELHPDLHPDDKAKQERFKEVSAANDLLGDPEKRRRFDAGEIDASGQERPERQYYHHYAGQDAGRRYDPGPGFEGGMDQDDLNDIFSQFFRARAAGAGGGGFRHEVHARGSDMRYHLEVDFLDAARGAKRRVTMPDGNNIEITIPPGVRDGQTLRLRGKGAPGIGGGAAGDALVTVSVGTHPVFARLDDDIEMELPITFDEAVLGAKVDVPTVSGSVSVTIPKGASSGRRLRLRGKGIKGPKGKPGDQIVRLKIVLPKKIDPEMEELAERWRRMAVFDPRAELRRMT</sequence>
<dbReference type="PROSITE" id="PS00636">
    <property type="entry name" value="DNAJ_1"/>
    <property type="match status" value="1"/>
</dbReference>
<evidence type="ECO:0000256" key="1">
    <source>
        <dbReference type="ARBA" id="ARBA00023186"/>
    </source>
</evidence>
<keyword evidence="1" id="KW-0143">Chaperone</keyword>
<keyword evidence="4" id="KW-1185">Reference proteome</keyword>
<gene>
    <name evidence="3" type="ORF">SAMN05444398_10250</name>
</gene>
<dbReference type="Pfam" id="PF00226">
    <property type="entry name" value="DnaJ"/>
    <property type="match status" value="1"/>
</dbReference>
<name>A0A1M6ZTH5_9RHOB</name>
<dbReference type="EMBL" id="FRBR01000002">
    <property type="protein sequence ID" value="SHL33613.1"/>
    <property type="molecule type" value="Genomic_DNA"/>
</dbReference>
<dbReference type="STRING" id="337701.SAMN05444398_10250"/>
<dbReference type="PRINTS" id="PR00625">
    <property type="entry name" value="JDOMAIN"/>
</dbReference>
<dbReference type="CDD" id="cd06257">
    <property type="entry name" value="DnaJ"/>
    <property type="match status" value="1"/>
</dbReference>
<dbReference type="SUPFAM" id="SSF49493">
    <property type="entry name" value="HSP40/DnaJ peptide-binding domain"/>
    <property type="match status" value="2"/>
</dbReference>
<proteinExistence type="predicted"/>
<dbReference type="GO" id="GO:0042026">
    <property type="term" value="P:protein refolding"/>
    <property type="evidence" value="ECO:0007669"/>
    <property type="project" value="TreeGrafter"/>
</dbReference>
<reference evidence="3 4" key="1">
    <citation type="submission" date="2016-11" db="EMBL/GenBank/DDBJ databases">
        <authorList>
            <person name="Jaros S."/>
            <person name="Januszkiewicz K."/>
            <person name="Wedrychowicz H."/>
        </authorList>
    </citation>
    <scope>NUCLEOTIDE SEQUENCE [LARGE SCALE GENOMIC DNA]</scope>
    <source>
        <strain evidence="3 4">DSM 29589</strain>
    </source>
</reference>
<dbReference type="InterPro" id="IPR036869">
    <property type="entry name" value="J_dom_sf"/>
</dbReference>
<dbReference type="PANTHER" id="PTHR43096:SF52">
    <property type="entry name" value="DNAJ HOMOLOG 1, MITOCHONDRIAL-RELATED"/>
    <property type="match status" value="1"/>
</dbReference>
<dbReference type="GO" id="GO:0051082">
    <property type="term" value="F:unfolded protein binding"/>
    <property type="evidence" value="ECO:0007669"/>
    <property type="project" value="InterPro"/>
</dbReference>
<evidence type="ECO:0000259" key="2">
    <source>
        <dbReference type="PROSITE" id="PS50076"/>
    </source>
</evidence>
<dbReference type="FunFam" id="2.60.260.20:FF:000013">
    <property type="entry name" value="DnaJ subfamily B member 11"/>
    <property type="match status" value="1"/>
</dbReference>
<dbReference type="Proteomes" id="UP000183974">
    <property type="component" value="Unassembled WGS sequence"/>
</dbReference>
<protein>
    <submittedName>
        <fullName evidence="3">DnaJ domain-containing protein</fullName>
    </submittedName>
</protein>
<dbReference type="CDD" id="cd10747">
    <property type="entry name" value="DnaJ_C"/>
    <property type="match status" value="1"/>
</dbReference>
<accession>A0A1M6ZTH5</accession>
<evidence type="ECO:0000313" key="4">
    <source>
        <dbReference type="Proteomes" id="UP000183974"/>
    </source>
</evidence>
<dbReference type="PROSITE" id="PS50076">
    <property type="entry name" value="DNAJ_2"/>
    <property type="match status" value="1"/>
</dbReference>